<name>A0ABW2B599_9RHOB</name>
<protein>
    <submittedName>
        <fullName evidence="1">Uncharacterized protein</fullName>
    </submittedName>
</protein>
<dbReference type="Proteomes" id="UP001596353">
    <property type="component" value="Unassembled WGS sequence"/>
</dbReference>
<gene>
    <name evidence="1" type="ORF">ACFQFQ_13090</name>
</gene>
<accession>A0ABW2B599</accession>
<proteinExistence type="predicted"/>
<evidence type="ECO:0000313" key="2">
    <source>
        <dbReference type="Proteomes" id="UP001596353"/>
    </source>
</evidence>
<comment type="caution">
    <text evidence="1">The sequence shown here is derived from an EMBL/GenBank/DDBJ whole genome shotgun (WGS) entry which is preliminary data.</text>
</comment>
<sequence length="51" mass="5791">MAFDKMRGRELRGLRISPTAPADDVQLRKGIRETPLRIYVGPILTLEPVQD</sequence>
<organism evidence="1 2">
    <name type="scientific">Sulfitobacter porphyrae</name>
    <dbReference type="NCBI Taxonomy" id="1246864"/>
    <lineage>
        <taxon>Bacteria</taxon>
        <taxon>Pseudomonadati</taxon>
        <taxon>Pseudomonadota</taxon>
        <taxon>Alphaproteobacteria</taxon>
        <taxon>Rhodobacterales</taxon>
        <taxon>Roseobacteraceae</taxon>
        <taxon>Sulfitobacter</taxon>
    </lineage>
</organism>
<reference evidence="2" key="1">
    <citation type="journal article" date="2019" name="Int. J. Syst. Evol. Microbiol.">
        <title>The Global Catalogue of Microorganisms (GCM) 10K type strain sequencing project: providing services to taxonomists for standard genome sequencing and annotation.</title>
        <authorList>
            <consortium name="The Broad Institute Genomics Platform"/>
            <consortium name="The Broad Institute Genome Sequencing Center for Infectious Disease"/>
            <person name="Wu L."/>
            <person name="Ma J."/>
        </authorList>
    </citation>
    <scope>NUCLEOTIDE SEQUENCE [LARGE SCALE GENOMIC DNA]</scope>
    <source>
        <strain evidence="2">CCUG 66188</strain>
    </source>
</reference>
<keyword evidence="2" id="KW-1185">Reference proteome</keyword>
<evidence type="ECO:0000313" key="1">
    <source>
        <dbReference type="EMBL" id="MFC6760214.1"/>
    </source>
</evidence>
<dbReference type="EMBL" id="JBHSWG010000001">
    <property type="protein sequence ID" value="MFC6760214.1"/>
    <property type="molecule type" value="Genomic_DNA"/>
</dbReference>